<evidence type="ECO:0000256" key="11">
    <source>
        <dbReference type="RuleBase" id="RU003518"/>
    </source>
</evidence>
<keyword evidence="9 12" id="KW-0357">Heparan sulfate</keyword>
<dbReference type="Proteomes" id="UP001148018">
    <property type="component" value="Unassembled WGS sequence"/>
</dbReference>
<keyword evidence="7 12" id="KW-0472">Membrane</keyword>
<dbReference type="OrthoDB" id="410381at2759"/>
<keyword evidence="6 12" id="KW-0654">Proteoglycan</keyword>
<keyword evidence="4 12" id="KW-0336">GPI-anchor</keyword>
<evidence type="ECO:0000256" key="4">
    <source>
        <dbReference type="ARBA" id="ARBA00022622"/>
    </source>
</evidence>
<dbReference type="GO" id="GO:0009966">
    <property type="term" value="P:regulation of signal transduction"/>
    <property type="evidence" value="ECO:0007669"/>
    <property type="project" value="InterPro"/>
</dbReference>
<dbReference type="PANTHER" id="PTHR10822">
    <property type="entry name" value="GLYPICAN"/>
    <property type="match status" value="1"/>
</dbReference>
<evidence type="ECO:0000313" key="13">
    <source>
        <dbReference type="EMBL" id="KAJ3588225.1"/>
    </source>
</evidence>
<evidence type="ECO:0000256" key="8">
    <source>
        <dbReference type="ARBA" id="ARBA00023180"/>
    </source>
</evidence>
<dbReference type="GO" id="GO:0098552">
    <property type="term" value="C:side of membrane"/>
    <property type="evidence" value="ECO:0007669"/>
    <property type="project" value="UniProtKB-KW"/>
</dbReference>
<evidence type="ECO:0000256" key="12">
    <source>
        <dbReference type="RuleBase" id="RU003519"/>
    </source>
</evidence>
<dbReference type="Pfam" id="PF01153">
    <property type="entry name" value="Glypican"/>
    <property type="match status" value="1"/>
</dbReference>
<evidence type="ECO:0000256" key="6">
    <source>
        <dbReference type="ARBA" id="ARBA00022974"/>
    </source>
</evidence>
<keyword evidence="14" id="KW-1185">Reference proteome</keyword>
<sequence>MEKDFQSAPKRFWQTIRRLRRGKRGSIQAVYNALYQVSEKLEGPFNLEVAAEYISVKVSEAIMHMQENSVGISTKVTELKERLWPMRGFWLSLPHTICNDDKMAADVTNDDRCWNGQT</sequence>
<dbReference type="EMBL" id="JANIIK010000116">
    <property type="protein sequence ID" value="KAJ3588225.1"/>
    <property type="molecule type" value="Genomic_DNA"/>
</dbReference>
<comment type="function">
    <text evidence="12">Cell surface proteoglycan.</text>
</comment>
<dbReference type="AlphaFoldDB" id="A0A9Q0DGK3"/>
<dbReference type="GO" id="GO:1905475">
    <property type="term" value="P:regulation of protein localization to membrane"/>
    <property type="evidence" value="ECO:0007669"/>
    <property type="project" value="TreeGrafter"/>
</dbReference>
<evidence type="ECO:0000256" key="1">
    <source>
        <dbReference type="ARBA" id="ARBA00004609"/>
    </source>
</evidence>
<comment type="similarity">
    <text evidence="2 11">Belongs to the glypican family.</text>
</comment>
<keyword evidence="8" id="KW-0325">Glycoprotein</keyword>
<name>A0A9Q0DGK3_9TELE</name>
<evidence type="ECO:0000256" key="5">
    <source>
        <dbReference type="ARBA" id="ARBA00022729"/>
    </source>
</evidence>
<dbReference type="GO" id="GO:0005886">
    <property type="term" value="C:plasma membrane"/>
    <property type="evidence" value="ECO:0007669"/>
    <property type="project" value="UniProtKB-SubCell"/>
</dbReference>
<dbReference type="InterPro" id="IPR001863">
    <property type="entry name" value="Glypican"/>
</dbReference>
<dbReference type="GO" id="GO:0005576">
    <property type="term" value="C:extracellular region"/>
    <property type="evidence" value="ECO:0007669"/>
    <property type="project" value="TreeGrafter"/>
</dbReference>
<dbReference type="GO" id="GO:0045202">
    <property type="term" value="C:synapse"/>
    <property type="evidence" value="ECO:0007669"/>
    <property type="project" value="TreeGrafter"/>
</dbReference>
<evidence type="ECO:0000256" key="7">
    <source>
        <dbReference type="ARBA" id="ARBA00023136"/>
    </source>
</evidence>
<keyword evidence="10 12" id="KW-0449">Lipoprotein</keyword>
<dbReference type="GO" id="GO:0007224">
    <property type="term" value="P:smoothened signaling pathway"/>
    <property type="evidence" value="ECO:0007669"/>
    <property type="project" value="TreeGrafter"/>
</dbReference>
<gene>
    <name evidence="13" type="ORF">NHX12_011819</name>
</gene>
<dbReference type="GO" id="GO:0009986">
    <property type="term" value="C:cell surface"/>
    <property type="evidence" value="ECO:0007669"/>
    <property type="project" value="TreeGrafter"/>
</dbReference>
<keyword evidence="3" id="KW-1003">Cell membrane</keyword>
<dbReference type="PANTHER" id="PTHR10822:SF24">
    <property type="entry name" value="GLYPICAN-2"/>
    <property type="match status" value="1"/>
</dbReference>
<protein>
    <submittedName>
        <fullName evidence="13">Uncharacterized protein</fullName>
    </submittedName>
</protein>
<feature type="non-terminal residue" evidence="13">
    <location>
        <position position="1"/>
    </location>
</feature>
<comment type="caution">
    <text evidence="13">The sequence shown here is derived from an EMBL/GenBank/DDBJ whole genome shotgun (WGS) entry which is preliminary data.</text>
</comment>
<evidence type="ECO:0000313" key="14">
    <source>
        <dbReference type="Proteomes" id="UP001148018"/>
    </source>
</evidence>
<proteinExistence type="inferred from homology"/>
<evidence type="ECO:0000256" key="2">
    <source>
        <dbReference type="ARBA" id="ARBA00010260"/>
    </source>
</evidence>
<evidence type="ECO:0000256" key="10">
    <source>
        <dbReference type="ARBA" id="ARBA00023288"/>
    </source>
</evidence>
<evidence type="ECO:0000256" key="3">
    <source>
        <dbReference type="ARBA" id="ARBA00022475"/>
    </source>
</evidence>
<keyword evidence="5" id="KW-0732">Signal</keyword>
<evidence type="ECO:0000256" key="9">
    <source>
        <dbReference type="ARBA" id="ARBA00023207"/>
    </source>
</evidence>
<dbReference type="GO" id="GO:0016477">
    <property type="term" value="P:cell migration"/>
    <property type="evidence" value="ECO:0007669"/>
    <property type="project" value="TreeGrafter"/>
</dbReference>
<reference evidence="13" key="1">
    <citation type="submission" date="2022-07" db="EMBL/GenBank/DDBJ databases">
        <title>Chromosome-level genome of Muraenolepis orangiensis.</title>
        <authorList>
            <person name="Kim J."/>
        </authorList>
    </citation>
    <scope>NUCLEOTIDE SEQUENCE</scope>
    <source>
        <strain evidence="13">KU_S4_2022</strain>
        <tissue evidence="13">Muscle</tissue>
    </source>
</reference>
<organism evidence="13 14">
    <name type="scientific">Muraenolepis orangiensis</name>
    <name type="common">Patagonian moray cod</name>
    <dbReference type="NCBI Taxonomy" id="630683"/>
    <lineage>
        <taxon>Eukaryota</taxon>
        <taxon>Metazoa</taxon>
        <taxon>Chordata</taxon>
        <taxon>Craniata</taxon>
        <taxon>Vertebrata</taxon>
        <taxon>Euteleostomi</taxon>
        <taxon>Actinopterygii</taxon>
        <taxon>Neopterygii</taxon>
        <taxon>Teleostei</taxon>
        <taxon>Neoteleostei</taxon>
        <taxon>Acanthomorphata</taxon>
        <taxon>Zeiogadaria</taxon>
        <taxon>Gadariae</taxon>
        <taxon>Gadiformes</taxon>
        <taxon>Muraenolepidoidei</taxon>
        <taxon>Muraenolepididae</taxon>
        <taxon>Muraenolepis</taxon>
    </lineage>
</organism>
<comment type="subcellular location">
    <subcellularLocation>
        <location evidence="1 12">Cell membrane</location>
        <topology evidence="1 12">Lipid-anchor</topology>
        <topology evidence="1 12">GPI-anchor</topology>
    </subcellularLocation>
</comment>
<accession>A0A9Q0DGK3</accession>